<name>A0A212TFA3_9BACT</name>
<proteinExistence type="predicted"/>
<feature type="compositionally biased region" description="Polar residues" evidence="1">
    <location>
        <begin position="1"/>
        <end position="11"/>
    </location>
</feature>
<keyword evidence="3" id="KW-1185">Reference proteome</keyword>
<sequence>MQNFTPQNPATMANDDKNADKSAVHDQDAVPQNEQLKKEQEYKELLSNGKQSDDSSAHRNQGAGGFTQRSDQKDQLENLHINGGEGVPQGGNEHDDAGEQNSGPGFGTEGSVELDHQLRTRDQKFGESAPSGPAKPVED</sequence>
<protein>
    <submittedName>
        <fullName evidence="2">Uncharacterized protein</fullName>
    </submittedName>
</protein>
<evidence type="ECO:0000313" key="3">
    <source>
        <dbReference type="Proteomes" id="UP000198131"/>
    </source>
</evidence>
<dbReference type="RefSeq" id="WP_088842368.1">
    <property type="nucleotide sequence ID" value="NZ_FYEW01000001.1"/>
</dbReference>
<dbReference type="EMBL" id="FYEW01000001">
    <property type="protein sequence ID" value="SNC64524.1"/>
    <property type="molecule type" value="Genomic_DNA"/>
</dbReference>
<accession>A0A212TFA3</accession>
<evidence type="ECO:0000256" key="1">
    <source>
        <dbReference type="SAM" id="MobiDB-lite"/>
    </source>
</evidence>
<evidence type="ECO:0000313" key="2">
    <source>
        <dbReference type="EMBL" id="SNC64524.1"/>
    </source>
</evidence>
<feature type="region of interest" description="Disordered" evidence="1">
    <location>
        <begin position="1"/>
        <end position="139"/>
    </location>
</feature>
<gene>
    <name evidence="2" type="ORF">SAMN06265337_1097</name>
</gene>
<dbReference type="OrthoDB" id="882412at2"/>
<feature type="compositionally biased region" description="Basic and acidic residues" evidence="1">
    <location>
        <begin position="14"/>
        <end position="28"/>
    </location>
</feature>
<feature type="compositionally biased region" description="Basic and acidic residues" evidence="1">
    <location>
        <begin position="35"/>
        <end position="44"/>
    </location>
</feature>
<dbReference type="Proteomes" id="UP000198131">
    <property type="component" value="Unassembled WGS sequence"/>
</dbReference>
<dbReference type="AlphaFoldDB" id="A0A212TFA3"/>
<reference evidence="3" key="1">
    <citation type="submission" date="2017-06" db="EMBL/GenBank/DDBJ databases">
        <authorList>
            <person name="Varghese N."/>
            <person name="Submissions S."/>
        </authorList>
    </citation>
    <scope>NUCLEOTIDE SEQUENCE [LARGE SCALE GENOMIC DNA]</scope>
    <source>
        <strain evidence="3">DSM 11116</strain>
    </source>
</reference>
<organism evidence="2 3">
    <name type="scientific">Hymenobacter gelipurpurascens</name>
    <dbReference type="NCBI Taxonomy" id="89968"/>
    <lineage>
        <taxon>Bacteria</taxon>
        <taxon>Pseudomonadati</taxon>
        <taxon>Bacteroidota</taxon>
        <taxon>Cytophagia</taxon>
        <taxon>Cytophagales</taxon>
        <taxon>Hymenobacteraceae</taxon>
        <taxon>Hymenobacter</taxon>
    </lineage>
</organism>
<feature type="compositionally biased region" description="Basic and acidic residues" evidence="1">
    <location>
        <begin position="113"/>
        <end position="125"/>
    </location>
</feature>